<dbReference type="PANTHER" id="PTHR43152:SF3">
    <property type="entry name" value="UVRABC SYSTEM PROTEIN A"/>
    <property type="match status" value="1"/>
</dbReference>
<organism evidence="11">
    <name type="scientific">marine metagenome</name>
    <dbReference type="NCBI Taxonomy" id="408172"/>
    <lineage>
        <taxon>unclassified sequences</taxon>
        <taxon>metagenomes</taxon>
        <taxon>ecological metagenomes</taxon>
    </lineage>
</organism>
<keyword evidence="8" id="KW-0267">Excision nuclease</keyword>
<evidence type="ECO:0008006" key="12">
    <source>
        <dbReference type="Google" id="ProtNLM"/>
    </source>
</evidence>
<keyword evidence="2" id="KW-0963">Cytoplasm</keyword>
<sequence>ISDVLNLDVQEALEHFKNIPSIARVLQTLYDVGLDYIKLGQPSPTLSGGEAQRIKLSRELAKRRTDQTLYILDEPTTGLHFDDVKRLLDVLQRLVDQGSTVIVIEHNLEVIKTADHIIDLGPEGGESGGFVVATGTPEDISEIKGSHTGRYLKRLLGRTTEFLKADLPVSHAMGTKEKGIIVEGASEHNLKSIDVEIPYHKLTVLTGVSGSGKSSLALDTIYAEGQRRYVESLSTYARQFLGQLEKP</sequence>
<evidence type="ECO:0000256" key="5">
    <source>
        <dbReference type="ARBA" id="ARBA00022763"/>
    </source>
</evidence>
<dbReference type="GO" id="GO:0006281">
    <property type="term" value="P:DNA repair"/>
    <property type="evidence" value="ECO:0007669"/>
    <property type="project" value="UniProtKB-KW"/>
</dbReference>
<keyword evidence="3" id="KW-0677">Repeat</keyword>
<gene>
    <name evidence="11" type="ORF">METZ01_LOCUS468954</name>
</gene>
<dbReference type="GO" id="GO:0003677">
    <property type="term" value="F:DNA binding"/>
    <property type="evidence" value="ECO:0007669"/>
    <property type="project" value="UniProtKB-KW"/>
</dbReference>
<evidence type="ECO:0000256" key="7">
    <source>
        <dbReference type="ARBA" id="ARBA00022840"/>
    </source>
</evidence>
<dbReference type="GO" id="GO:0005737">
    <property type="term" value="C:cytoplasm"/>
    <property type="evidence" value="ECO:0007669"/>
    <property type="project" value="UniProtKB-SubCell"/>
</dbReference>
<dbReference type="GO" id="GO:0005524">
    <property type="term" value="F:ATP binding"/>
    <property type="evidence" value="ECO:0007669"/>
    <property type="project" value="UniProtKB-KW"/>
</dbReference>
<protein>
    <recommendedName>
        <fullName evidence="12">ABC transporter domain-containing protein</fullName>
    </recommendedName>
</protein>
<evidence type="ECO:0000256" key="2">
    <source>
        <dbReference type="ARBA" id="ARBA00022490"/>
    </source>
</evidence>
<keyword evidence="7" id="KW-0067">ATP-binding</keyword>
<feature type="non-terminal residue" evidence="11">
    <location>
        <position position="247"/>
    </location>
</feature>
<dbReference type="InterPro" id="IPR027417">
    <property type="entry name" value="P-loop_NTPase"/>
</dbReference>
<evidence type="ECO:0000256" key="10">
    <source>
        <dbReference type="ARBA" id="ARBA00023204"/>
    </source>
</evidence>
<evidence type="ECO:0000256" key="8">
    <source>
        <dbReference type="ARBA" id="ARBA00022881"/>
    </source>
</evidence>
<accession>A0A383B8G1</accession>
<evidence type="ECO:0000256" key="9">
    <source>
        <dbReference type="ARBA" id="ARBA00023125"/>
    </source>
</evidence>
<dbReference type="AlphaFoldDB" id="A0A383B8G1"/>
<keyword evidence="6" id="KW-0228">DNA excision</keyword>
<evidence type="ECO:0000256" key="1">
    <source>
        <dbReference type="ARBA" id="ARBA00004496"/>
    </source>
</evidence>
<comment type="subcellular location">
    <subcellularLocation>
        <location evidence="1">Cytoplasm</location>
    </subcellularLocation>
</comment>
<evidence type="ECO:0000313" key="11">
    <source>
        <dbReference type="EMBL" id="SVE16100.1"/>
    </source>
</evidence>
<keyword evidence="4" id="KW-0547">Nucleotide-binding</keyword>
<evidence type="ECO:0000256" key="6">
    <source>
        <dbReference type="ARBA" id="ARBA00022769"/>
    </source>
</evidence>
<dbReference type="GO" id="GO:0004518">
    <property type="term" value="F:nuclease activity"/>
    <property type="evidence" value="ECO:0007669"/>
    <property type="project" value="UniProtKB-KW"/>
</dbReference>
<keyword evidence="9" id="KW-0238">DNA-binding</keyword>
<evidence type="ECO:0000256" key="3">
    <source>
        <dbReference type="ARBA" id="ARBA00022737"/>
    </source>
</evidence>
<feature type="non-terminal residue" evidence="11">
    <location>
        <position position="1"/>
    </location>
</feature>
<dbReference type="SUPFAM" id="SSF52540">
    <property type="entry name" value="P-loop containing nucleoside triphosphate hydrolases"/>
    <property type="match status" value="2"/>
</dbReference>
<dbReference type="Gene3D" id="3.40.50.300">
    <property type="entry name" value="P-loop containing nucleotide triphosphate hydrolases"/>
    <property type="match status" value="2"/>
</dbReference>
<proteinExistence type="predicted"/>
<keyword evidence="10" id="KW-0234">DNA repair</keyword>
<dbReference type="PANTHER" id="PTHR43152">
    <property type="entry name" value="UVRABC SYSTEM PROTEIN A"/>
    <property type="match status" value="1"/>
</dbReference>
<dbReference type="EMBL" id="UINC01198232">
    <property type="protein sequence ID" value="SVE16100.1"/>
    <property type="molecule type" value="Genomic_DNA"/>
</dbReference>
<evidence type="ECO:0000256" key="4">
    <source>
        <dbReference type="ARBA" id="ARBA00022741"/>
    </source>
</evidence>
<keyword evidence="5" id="KW-0227">DNA damage</keyword>
<name>A0A383B8G1_9ZZZZ</name>
<reference evidence="11" key="1">
    <citation type="submission" date="2018-05" db="EMBL/GenBank/DDBJ databases">
        <authorList>
            <person name="Lanie J.A."/>
            <person name="Ng W.-L."/>
            <person name="Kazmierczak K.M."/>
            <person name="Andrzejewski T.M."/>
            <person name="Davidsen T.M."/>
            <person name="Wayne K.J."/>
            <person name="Tettelin H."/>
            <person name="Glass J.I."/>
            <person name="Rusch D."/>
            <person name="Podicherti R."/>
            <person name="Tsui H.-C.T."/>
            <person name="Winkler M.E."/>
        </authorList>
    </citation>
    <scope>NUCLEOTIDE SEQUENCE</scope>
</reference>